<evidence type="ECO:0000256" key="1">
    <source>
        <dbReference type="SAM" id="Phobius"/>
    </source>
</evidence>
<dbReference type="GO" id="GO:0005886">
    <property type="term" value="C:plasma membrane"/>
    <property type="evidence" value="ECO:0007669"/>
    <property type="project" value="UniProtKB-SubCell"/>
</dbReference>
<reference evidence="2 3" key="1">
    <citation type="submission" date="2014-07" db="EMBL/GenBank/DDBJ databases">
        <title>Draft Genome Sequence of Gephyronic Acid Producer, Cystobacter violaceus Strain Cb vi76.</title>
        <authorList>
            <person name="Stevens D.C."/>
            <person name="Young J."/>
            <person name="Carmichael R."/>
            <person name="Tan J."/>
            <person name="Taylor R.E."/>
        </authorList>
    </citation>
    <scope>NUCLEOTIDE SEQUENCE [LARGE SCALE GENOMIC DNA]</scope>
    <source>
        <strain evidence="2 3">Cb vi76</strain>
    </source>
</reference>
<sequence>MNVLNETAVVWSAECRRTLRSGRVLALLALYSLFSLLVLLVVGGITRALREQLDMQIAQAGADASAASQVTEEFRKGFLGFLVGGDQAVMEALAHVPLVVVVVFKATLFFLPLYVAIMGFDQVSGEVGPRSIRYLTVRARRLSLLLGRFLSQATVLLGLVLIIDAGIFVYAWLTTPEFTLGSFAFNLLKFWLAAVVFSLSYLALTTLCSSLFRAPALSLIVNIFVLFGFWLVNLIGGFAAKDSPVAYVRYLSPSHYANGLLHPGLAEFAVSGMAYVVFTLLFLGGAIVILRERDL</sequence>
<accession>A0A084SSI1</accession>
<keyword evidence="1" id="KW-0472">Membrane</keyword>
<feature type="transmembrane region" description="Helical" evidence="1">
    <location>
        <begin position="190"/>
        <end position="212"/>
    </location>
</feature>
<dbReference type="AlphaFoldDB" id="A0A084SSI1"/>
<proteinExistence type="predicted"/>
<evidence type="ECO:0000313" key="3">
    <source>
        <dbReference type="Proteomes" id="UP000028547"/>
    </source>
</evidence>
<keyword evidence="1" id="KW-1133">Transmembrane helix</keyword>
<protein>
    <recommendedName>
        <fullName evidence="4">ABC transporter permease</fullName>
    </recommendedName>
</protein>
<dbReference type="PANTHER" id="PTHR43471">
    <property type="entry name" value="ABC TRANSPORTER PERMEASE"/>
    <property type="match status" value="1"/>
</dbReference>
<comment type="caution">
    <text evidence="2">The sequence shown here is derived from an EMBL/GenBank/DDBJ whole genome shotgun (WGS) entry which is preliminary data.</text>
</comment>
<dbReference type="Proteomes" id="UP000028547">
    <property type="component" value="Unassembled WGS sequence"/>
</dbReference>
<evidence type="ECO:0000313" key="2">
    <source>
        <dbReference type="EMBL" id="KFA91416.1"/>
    </source>
</evidence>
<name>A0A084SSI1_9BACT</name>
<feature type="transmembrane region" description="Helical" evidence="1">
    <location>
        <begin position="142"/>
        <end position="170"/>
    </location>
</feature>
<feature type="transmembrane region" description="Helical" evidence="1">
    <location>
        <begin position="98"/>
        <end position="121"/>
    </location>
</feature>
<dbReference type="Pfam" id="PF12679">
    <property type="entry name" value="ABC2_membrane_2"/>
    <property type="match status" value="1"/>
</dbReference>
<feature type="transmembrane region" description="Helical" evidence="1">
    <location>
        <begin position="24"/>
        <end position="45"/>
    </location>
</feature>
<feature type="transmembrane region" description="Helical" evidence="1">
    <location>
        <begin position="219"/>
        <end position="240"/>
    </location>
</feature>
<evidence type="ECO:0008006" key="4">
    <source>
        <dbReference type="Google" id="ProtNLM"/>
    </source>
</evidence>
<organism evidence="2 3">
    <name type="scientific">Archangium violaceum Cb vi76</name>
    <dbReference type="NCBI Taxonomy" id="1406225"/>
    <lineage>
        <taxon>Bacteria</taxon>
        <taxon>Pseudomonadati</taxon>
        <taxon>Myxococcota</taxon>
        <taxon>Myxococcia</taxon>
        <taxon>Myxococcales</taxon>
        <taxon>Cystobacterineae</taxon>
        <taxon>Archangiaceae</taxon>
        <taxon>Archangium</taxon>
    </lineage>
</organism>
<dbReference type="EMBL" id="JPMI01000142">
    <property type="protein sequence ID" value="KFA91416.1"/>
    <property type="molecule type" value="Genomic_DNA"/>
</dbReference>
<gene>
    <name evidence="2" type="ORF">Q664_21605</name>
</gene>
<dbReference type="GO" id="GO:0140359">
    <property type="term" value="F:ABC-type transporter activity"/>
    <property type="evidence" value="ECO:0007669"/>
    <property type="project" value="InterPro"/>
</dbReference>
<keyword evidence="1" id="KW-0812">Transmembrane</keyword>
<feature type="transmembrane region" description="Helical" evidence="1">
    <location>
        <begin position="268"/>
        <end position="290"/>
    </location>
</feature>